<evidence type="ECO:0008006" key="5">
    <source>
        <dbReference type="Google" id="ProtNLM"/>
    </source>
</evidence>
<evidence type="ECO:0000313" key="4">
    <source>
        <dbReference type="Proteomes" id="UP000813462"/>
    </source>
</evidence>
<dbReference type="PROSITE" id="PS51375">
    <property type="entry name" value="PPR"/>
    <property type="match status" value="2"/>
</dbReference>
<evidence type="ECO:0000313" key="3">
    <source>
        <dbReference type="EMBL" id="KAH7512211.1"/>
    </source>
</evidence>
<dbReference type="InterPro" id="IPR046960">
    <property type="entry name" value="PPR_At4g14850-like_plant"/>
</dbReference>
<dbReference type="FunFam" id="1.25.40.10:FF:001095">
    <property type="entry name" value="Pentatricopeptide repeat-containing protein At2g34400"/>
    <property type="match status" value="1"/>
</dbReference>
<dbReference type="NCBIfam" id="TIGR00756">
    <property type="entry name" value="PPR"/>
    <property type="match status" value="2"/>
</dbReference>
<evidence type="ECO:0000256" key="2">
    <source>
        <dbReference type="PROSITE-ProRule" id="PRU00708"/>
    </source>
</evidence>
<protein>
    <recommendedName>
        <fullName evidence="5">Pentatricopeptide repeat-containing protein</fullName>
    </recommendedName>
</protein>
<dbReference type="GO" id="GO:0009451">
    <property type="term" value="P:RNA modification"/>
    <property type="evidence" value="ECO:0007669"/>
    <property type="project" value="InterPro"/>
</dbReference>
<comment type="caution">
    <text evidence="3">The sequence shown here is derived from an EMBL/GenBank/DDBJ whole genome shotgun (WGS) entry which is preliminary data.</text>
</comment>
<dbReference type="AlphaFoldDB" id="A0A978UBR8"/>
<evidence type="ECO:0000256" key="1">
    <source>
        <dbReference type="ARBA" id="ARBA00022737"/>
    </source>
</evidence>
<dbReference type="Pfam" id="PF13041">
    <property type="entry name" value="PPR_2"/>
    <property type="match status" value="2"/>
</dbReference>
<feature type="repeat" description="PPR" evidence="2">
    <location>
        <begin position="82"/>
        <end position="116"/>
    </location>
</feature>
<keyword evidence="1" id="KW-0677">Repeat</keyword>
<feature type="repeat" description="PPR" evidence="2">
    <location>
        <begin position="194"/>
        <end position="228"/>
    </location>
</feature>
<dbReference type="Proteomes" id="UP000813462">
    <property type="component" value="Unassembled WGS sequence"/>
</dbReference>
<dbReference type="PANTHER" id="PTHR47926:SF467">
    <property type="entry name" value="REPEAT-CONTAINING PROTEIN, PUTATIVE-RELATED"/>
    <property type="match status" value="1"/>
</dbReference>
<proteinExistence type="predicted"/>
<dbReference type="InterPro" id="IPR011990">
    <property type="entry name" value="TPR-like_helical_dom_sf"/>
</dbReference>
<dbReference type="GO" id="GO:0003723">
    <property type="term" value="F:RNA binding"/>
    <property type="evidence" value="ECO:0007669"/>
    <property type="project" value="InterPro"/>
</dbReference>
<sequence>MPIIRRYSTILASNNPAHTVPSVSTLLKACKTCRQLQQVHSQIIRKGLEQDHFLITQFICLSRALSCLFYSTSVFNRVLCPNIFLWNALIRGYCEKSSFSDTVSVFIRMKREEGSPDSYTFPSLIKACTGEDKIREGKAIHGSVVRHGVEGDVFVSTSLVDLYGKCREIECARKVFNGDMVSARFLFDQSPDTDIVAWSALITGYTQNGQPTEALNVFLEMNEMNIKPDEFIIVSLMAACSQIGLLVIKVEHVPAS</sequence>
<name>A0A978UBR8_ZIZJJ</name>
<organism evidence="3 4">
    <name type="scientific">Ziziphus jujuba var. spinosa</name>
    <dbReference type="NCBI Taxonomy" id="714518"/>
    <lineage>
        <taxon>Eukaryota</taxon>
        <taxon>Viridiplantae</taxon>
        <taxon>Streptophyta</taxon>
        <taxon>Embryophyta</taxon>
        <taxon>Tracheophyta</taxon>
        <taxon>Spermatophyta</taxon>
        <taxon>Magnoliopsida</taxon>
        <taxon>eudicotyledons</taxon>
        <taxon>Gunneridae</taxon>
        <taxon>Pentapetalae</taxon>
        <taxon>rosids</taxon>
        <taxon>fabids</taxon>
        <taxon>Rosales</taxon>
        <taxon>Rhamnaceae</taxon>
        <taxon>Paliureae</taxon>
        <taxon>Ziziphus</taxon>
    </lineage>
</organism>
<accession>A0A978UBR8</accession>
<dbReference type="Gene3D" id="1.25.40.10">
    <property type="entry name" value="Tetratricopeptide repeat domain"/>
    <property type="match status" value="2"/>
</dbReference>
<dbReference type="PANTHER" id="PTHR47926">
    <property type="entry name" value="PENTATRICOPEPTIDE REPEAT-CONTAINING PROTEIN"/>
    <property type="match status" value="1"/>
</dbReference>
<dbReference type="FunFam" id="1.25.40.10:FF:000343">
    <property type="entry name" value="Pentatricopeptide repeat-containing protein At3g58590"/>
    <property type="match status" value="1"/>
</dbReference>
<dbReference type="EMBL" id="JAEACU010000012">
    <property type="protein sequence ID" value="KAH7512211.1"/>
    <property type="molecule type" value="Genomic_DNA"/>
</dbReference>
<dbReference type="InterPro" id="IPR002885">
    <property type="entry name" value="PPR_rpt"/>
</dbReference>
<reference evidence="3" key="1">
    <citation type="journal article" date="2021" name="Front. Plant Sci.">
        <title>Chromosome-Scale Genome Assembly for Chinese Sour Jujube and Insights Into Its Genome Evolution and Domestication Signature.</title>
        <authorList>
            <person name="Shen L.-Y."/>
            <person name="Luo H."/>
            <person name="Wang X.-L."/>
            <person name="Wang X.-M."/>
            <person name="Qiu X.-J."/>
            <person name="Liu H."/>
            <person name="Zhou S.-S."/>
            <person name="Jia K.-H."/>
            <person name="Nie S."/>
            <person name="Bao Y.-T."/>
            <person name="Zhang R.-G."/>
            <person name="Yun Q.-Z."/>
            <person name="Chai Y.-H."/>
            <person name="Lu J.-Y."/>
            <person name="Li Y."/>
            <person name="Zhao S.-W."/>
            <person name="Mao J.-F."/>
            <person name="Jia S.-G."/>
            <person name="Mao Y.-M."/>
        </authorList>
    </citation>
    <scope>NUCLEOTIDE SEQUENCE</scope>
    <source>
        <strain evidence="3">AT0</strain>
        <tissue evidence="3">Leaf</tissue>
    </source>
</reference>
<gene>
    <name evidence="3" type="ORF">FEM48_Zijuj12G0066500</name>
</gene>